<name>A0AAV7J4Y2_COTGL</name>
<dbReference type="Proteomes" id="UP000826195">
    <property type="component" value="Unassembled WGS sequence"/>
</dbReference>
<organism evidence="3 4">
    <name type="scientific">Cotesia glomerata</name>
    <name type="common">Lepidopteran parasitic wasp</name>
    <name type="synonym">Apanteles glomeratus</name>
    <dbReference type="NCBI Taxonomy" id="32391"/>
    <lineage>
        <taxon>Eukaryota</taxon>
        <taxon>Metazoa</taxon>
        <taxon>Ecdysozoa</taxon>
        <taxon>Arthropoda</taxon>
        <taxon>Hexapoda</taxon>
        <taxon>Insecta</taxon>
        <taxon>Pterygota</taxon>
        <taxon>Neoptera</taxon>
        <taxon>Endopterygota</taxon>
        <taxon>Hymenoptera</taxon>
        <taxon>Apocrita</taxon>
        <taxon>Ichneumonoidea</taxon>
        <taxon>Braconidae</taxon>
        <taxon>Microgastrinae</taxon>
        <taxon>Cotesia</taxon>
    </lineage>
</organism>
<keyword evidence="4" id="KW-1185">Reference proteome</keyword>
<comment type="caution">
    <text evidence="3">The sequence shown here is derived from an EMBL/GenBank/DDBJ whole genome shotgun (WGS) entry which is preliminary data.</text>
</comment>
<gene>
    <name evidence="3" type="ORF">KQX54_009428</name>
</gene>
<dbReference type="InterPro" id="IPR003591">
    <property type="entry name" value="Leu-rich_rpt_typical-subtyp"/>
</dbReference>
<dbReference type="SMART" id="SM00369">
    <property type="entry name" value="LRR_TYP"/>
    <property type="match status" value="2"/>
</dbReference>
<protein>
    <submittedName>
        <fullName evidence="3">Uncharacterized protein</fullName>
    </submittedName>
</protein>
<sequence>MVLVGTLGAIMEEFDSDVMDTDSLENEATQLNGGPKKLDLCRTGLVKIPHSVLAFNAVEEILLGHNQLANPDNNLTLLKRFPSLQVVQLECNQLKSIPRELLQLEGLTSLDLSDNKIEQVPAEIHRLVK</sequence>
<dbReference type="GO" id="GO:0005737">
    <property type="term" value="C:cytoplasm"/>
    <property type="evidence" value="ECO:0007669"/>
    <property type="project" value="TreeGrafter"/>
</dbReference>
<keyword evidence="2" id="KW-0677">Repeat</keyword>
<dbReference type="SUPFAM" id="SSF52075">
    <property type="entry name" value="Outer arm dynein light chain 1"/>
    <property type="match status" value="1"/>
</dbReference>
<evidence type="ECO:0000256" key="1">
    <source>
        <dbReference type="ARBA" id="ARBA00022614"/>
    </source>
</evidence>
<evidence type="ECO:0000313" key="3">
    <source>
        <dbReference type="EMBL" id="KAH0564112.1"/>
    </source>
</evidence>
<evidence type="ECO:0000313" key="4">
    <source>
        <dbReference type="Proteomes" id="UP000826195"/>
    </source>
</evidence>
<dbReference type="AlphaFoldDB" id="A0AAV7J4Y2"/>
<evidence type="ECO:0000256" key="2">
    <source>
        <dbReference type="ARBA" id="ARBA00022737"/>
    </source>
</evidence>
<dbReference type="PROSITE" id="PS51450">
    <property type="entry name" value="LRR"/>
    <property type="match status" value="1"/>
</dbReference>
<dbReference type="EMBL" id="JAHXZJ010000002">
    <property type="protein sequence ID" value="KAH0564112.1"/>
    <property type="molecule type" value="Genomic_DNA"/>
</dbReference>
<dbReference type="InterPro" id="IPR032675">
    <property type="entry name" value="LRR_dom_sf"/>
</dbReference>
<dbReference type="PANTHER" id="PTHR48051:SF1">
    <property type="entry name" value="RAS SUPPRESSOR PROTEIN 1"/>
    <property type="match status" value="1"/>
</dbReference>
<accession>A0AAV7J4Y2</accession>
<keyword evidence="1" id="KW-0433">Leucine-rich repeat</keyword>
<dbReference type="PANTHER" id="PTHR48051">
    <property type="match status" value="1"/>
</dbReference>
<dbReference type="InterPro" id="IPR001611">
    <property type="entry name" value="Leu-rich_rpt"/>
</dbReference>
<dbReference type="InterPro" id="IPR050216">
    <property type="entry name" value="LRR_domain-containing"/>
</dbReference>
<reference evidence="3 4" key="1">
    <citation type="journal article" date="2021" name="J. Hered.">
        <title>A chromosome-level genome assembly of the parasitoid wasp, Cotesia glomerata (Hymenoptera: Braconidae).</title>
        <authorList>
            <person name="Pinto B.J."/>
            <person name="Weis J.J."/>
            <person name="Gamble T."/>
            <person name="Ode P.J."/>
            <person name="Paul R."/>
            <person name="Zaspel J.M."/>
        </authorList>
    </citation>
    <scope>NUCLEOTIDE SEQUENCE [LARGE SCALE GENOMIC DNA]</scope>
    <source>
        <strain evidence="3">CgM1</strain>
    </source>
</reference>
<dbReference type="Pfam" id="PF13855">
    <property type="entry name" value="LRR_8"/>
    <property type="match status" value="1"/>
</dbReference>
<proteinExistence type="predicted"/>
<dbReference type="Gene3D" id="3.80.10.10">
    <property type="entry name" value="Ribonuclease Inhibitor"/>
    <property type="match status" value="1"/>
</dbReference>